<organism evidence="1 2">
    <name type="scientific">Phaedon cochleariae</name>
    <name type="common">Mustard beetle</name>
    <dbReference type="NCBI Taxonomy" id="80249"/>
    <lineage>
        <taxon>Eukaryota</taxon>
        <taxon>Metazoa</taxon>
        <taxon>Ecdysozoa</taxon>
        <taxon>Arthropoda</taxon>
        <taxon>Hexapoda</taxon>
        <taxon>Insecta</taxon>
        <taxon>Pterygota</taxon>
        <taxon>Neoptera</taxon>
        <taxon>Endopterygota</taxon>
        <taxon>Coleoptera</taxon>
        <taxon>Polyphaga</taxon>
        <taxon>Cucujiformia</taxon>
        <taxon>Chrysomeloidea</taxon>
        <taxon>Chrysomelidae</taxon>
        <taxon>Chrysomelinae</taxon>
        <taxon>Chrysomelini</taxon>
        <taxon>Phaedon</taxon>
    </lineage>
</organism>
<dbReference type="AlphaFoldDB" id="A0A9N9SFN4"/>
<keyword evidence="2" id="KW-1185">Reference proteome</keyword>
<gene>
    <name evidence="1" type="ORF">PHAECO_LOCUS7998</name>
</gene>
<evidence type="ECO:0000313" key="2">
    <source>
        <dbReference type="Proteomes" id="UP001153737"/>
    </source>
</evidence>
<sequence length="218" mass="24467">MLQDRARRKNNRVGKIVIPPSTLVGGERNLQRRYRGLPHAHIFLNLIFEDQLNTEASIDPAVCADLPDADGEPRLYDIILHHMIHKPCGRRDPTASGMMHGHCKKFYPKEFRTTTNIRGNQNRLGQPEYKRPDDGWVSVMGGHLIDNSDVIPYNKLLSIKYDCHLNVELCGSLKSISHLATDTAEKVLESHYIAISLSGSAHEGSVASDCLKWEAVYG</sequence>
<evidence type="ECO:0000313" key="1">
    <source>
        <dbReference type="EMBL" id="CAG9820697.1"/>
    </source>
</evidence>
<reference evidence="1" key="1">
    <citation type="submission" date="2022-01" db="EMBL/GenBank/DDBJ databases">
        <authorList>
            <person name="King R."/>
        </authorList>
    </citation>
    <scope>NUCLEOTIDE SEQUENCE</scope>
</reference>
<dbReference type="PANTHER" id="PTHR10492:SF57">
    <property type="entry name" value="ATP-DEPENDENT DNA HELICASE"/>
    <property type="match status" value="1"/>
</dbReference>
<evidence type="ECO:0008006" key="3">
    <source>
        <dbReference type="Google" id="ProtNLM"/>
    </source>
</evidence>
<dbReference type="EMBL" id="OU896710">
    <property type="protein sequence ID" value="CAG9820697.1"/>
    <property type="molecule type" value="Genomic_DNA"/>
</dbReference>
<dbReference type="PANTHER" id="PTHR10492">
    <property type="match status" value="1"/>
</dbReference>
<proteinExistence type="predicted"/>
<dbReference type="Proteomes" id="UP001153737">
    <property type="component" value="Chromosome 4"/>
</dbReference>
<reference evidence="1" key="2">
    <citation type="submission" date="2022-10" db="EMBL/GenBank/DDBJ databases">
        <authorList>
            <consortium name="ENA_rothamsted_submissions"/>
            <consortium name="culmorum"/>
            <person name="King R."/>
        </authorList>
    </citation>
    <scope>NUCLEOTIDE SEQUENCE</scope>
</reference>
<accession>A0A9N9SFN4</accession>
<dbReference type="OrthoDB" id="10058710at2759"/>
<name>A0A9N9SFN4_PHACE</name>
<protein>
    <recommendedName>
        <fullName evidence="3">Helitron helicase-like domain-containing protein</fullName>
    </recommendedName>
</protein>